<dbReference type="GO" id="GO:0005198">
    <property type="term" value="F:structural molecule activity"/>
    <property type="evidence" value="ECO:0007669"/>
    <property type="project" value="InterPro"/>
</dbReference>
<organism evidence="2">
    <name type="scientific">marine sediment metagenome</name>
    <dbReference type="NCBI Taxonomy" id="412755"/>
    <lineage>
        <taxon>unclassified sequences</taxon>
        <taxon>metagenomes</taxon>
        <taxon>ecological metagenomes</taxon>
    </lineage>
</organism>
<dbReference type="InterPro" id="IPR001492">
    <property type="entry name" value="Flagellin"/>
</dbReference>
<proteinExistence type="predicted"/>
<dbReference type="PANTHER" id="PTHR42792">
    <property type="entry name" value="FLAGELLIN"/>
    <property type="match status" value="1"/>
</dbReference>
<evidence type="ECO:0000259" key="1">
    <source>
        <dbReference type="Pfam" id="PF00669"/>
    </source>
</evidence>
<dbReference type="Gene3D" id="1.20.1330.10">
    <property type="entry name" value="f41 fragment of flagellin, N-terminal domain"/>
    <property type="match status" value="1"/>
</dbReference>
<reference evidence="2" key="1">
    <citation type="journal article" date="2015" name="Nature">
        <title>Complex archaea that bridge the gap between prokaryotes and eukaryotes.</title>
        <authorList>
            <person name="Spang A."/>
            <person name="Saw J.H."/>
            <person name="Jorgensen S.L."/>
            <person name="Zaremba-Niedzwiedzka K."/>
            <person name="Martijn J."/>
            <person name="Lind A.E."/>
            <person name="van Eijk R."/>
            <person name="Schleper C."/>
            <person name="Guy L."/>
            <person name="Ettema T.J."/>
        </authorList>
    </citation>
    <scope>NUCLEOTIDE SEQUENCE</scope>
</reference>
<dbReference type="GO" id="GO:0009288">
    <property type="term" value="C:bacterial-type flagellum"/>
    <property type="evidence" value="ECO:0007669"/>
    <property type="project" value="InterPro"/>
</dbReference>
<name>A0A0F9BH98_9ZZZZ</name>
<dbReference type="PANTHER" id="PTHR42792:SF1">
    <property type="entry name" value="FLAGELLAR HOOK-ASSOCIATED PROTEIN 3"/>
    <property type="match status" value="1"/>
</dbReference>
<evidence type="ECO:0000313" key="2">
    <source>
        <dbReference type="EMBL" id="KKK83821.1"/>
    </source>
</evidence>
<protein>
    <recommendedName>
        <fullName evidence="1">Flagellin N-terminal domain-containing protein</fullName>
    </recommendedName>
</protein>
<dbReference type="EMBL" id="LAZR01052053">
    <property type="protein sequence ID" value="KKK83821.1"/>
    <property type="molecule type" value="Genomic_DNA"/>
</dbReference>
<comment type="caution">
    <text evidence="2">The sequence shown here is derived from an EMBL/GenBank/DDBJ whole genome shotgun (WGS) entry which is preliminary data.</text>
</comment>
<feature type="non-terminal residue" evidence="2">
    <location>
        <position position="274"/>
    </location>
</feature>
<feature type="domain" description="Flagellin N-terminal" evidence="1">
    <location>
        <begin position="8"/>
        <end position="122"/>
    </location>
</feature>
<dbReference type="SUPFAM" id="SSF64518">
    <property type="entry name" value="Phase 1 flagellin"/>
    <property type="match status" value="1"/>
</dbReference>
<dbReference type="Pfam" id="PF00669">
    <property type="entry name" value="Flagellin_N"/>
    <property type="match status" value="1"/>
</dbReference>
<gene>
    <name evidence="2" type="ORF">LCGC14_2789550</name>
</gene>
<sequence>MGLSLDAIYNSTSWAIQKQARALSNLQEQASSGQVLNRPSDNPIDAHRVLGLKTDNQTMDRQVGMIEDMVATLMTGSLATQNITRDLTYALGQLTSGTTSSMPNQVAEAINGTLEDILLQVNWEQAGHQGGYFLFGGEKSDTPPYVAERDSNGDIIRVTYQGSSNERNVEVATGIEMSAVLVGDNLFRSDDRQTTEFASDLGSGTTTGADVGTTASTVRGDHTLTVELQSGTTYRLSIDGGVSFVDVDIIAGGADDVAVTHDTTGEILYVDTTG</sequence>
<accession>A0A0F9BH98</accession>
<dbReference type="AlphaFoldDB" id="A0A0F9BH98"/>
<dbReference type="InterPro" id="IPR001029">
    <property type="entry name" value="Flagellin_N"/>
</dbReference>